<reference evidence="1" key="1">
    <citation type="submission" date="2014-11" db="EMBL/GenBank/DDBJ databases">
        <authorList>
            <person name="Amaro Gonzalez C."/>
        </authorList>
    </citation>
    <scope>NUCLEOTIDE SEQUENCE</scope>
</reference>
<name>A0A0E9S111_ANGAN</name>
<accession>A0A0E9S111</accession>
<reference evidence="1" key="2">
    <citation type="journal article" date="2015" name="Fish Shellfish Immunol.">
        <title>Early steps in the European eel (Anguilla anguilla)-Vibrio vulnificus interaction in the gills: Role of the RtxA13 toxin.</title>
        <authorList>
            <person name="Callol A."/>
            <person name="Pajuelo D."/>
            <person name="Ebbesson L."/>
            <person name="Teles M."/>
            <person name="MacKenzie S."/>
            <person name="Amaro C."/>
        </authorList>
    </citation>
    <scope>NUCLEOTIDE SEQUENCE</scope>
</reference>
<proteinExistence type="predicted"/>
<protein>
    <submittedName>
        <fullName evidence="1">Uncharacterized protein</fullName>
    </submittedName>
</protein>
<dbReference type="EMBL" id="GBXM01074242">
    <property type="protein sequence ID" value="JAH34335.1"/>
    <property type="molecule type" value="Transcribed_RNA"/>
</dbReference>
<sequence>MYPGKQTCVPLLFPAMTEENIFSKLLQCQNCNTLFLAKFHDIAHDVLEHESGGQCKQDIF</sequence>
<dbReference type="AlphaFoldDB" id="A0A0E9S111"/>
<evidence type="ECO:0000313" key="1">
    <source>
        <dbReference type="EMBL" id="JAH34335.1"/>
    </source>
</evidence>
<organism evidence="1">
    <name type="scientific">Anguilla anguilla</name>
    <name type="common">European freshwater eel</name>
    <name type="synonym">Muraena anguilla</name>
    <dbReference type="NCBI Taxonomy" id="7936"/>
    <lineage>
        <taxon>Eukaryota</taxon>
        <taxon>Metazoa</taxon>
        <taxon>Chordata</taxon>
        <taxon>Craniata</taxon>
        <taxon>Vertebrata</taxon>
        <taxon>Euteleostomi</taxon>
        <taxon>Actinopterygii</taxon>
        <taxon>Neopterygii</taxon>
        <taxon>Teleostei</taxon>
        <taxon>Anguilliformes</taxon>
        <taxon>Anguillidae</taxon>
        <taxon>Anguilla</taxon>
    </lineage>
</organism>